<dbReference type="PANTHER" id="PTHR32089:SF112">
    <property type="entry name" value="LYSOZYME-LIKE PROTEIN-RELATED"/>
    <property type="match status" value="1"/>
</dbReference>
<geneLocation type="plasmid" evidence="7 8">
    <name>EAL2_808p</name>
</geneLocation>
<feature type="transmembrane region" description="Helical" evidence="4">
    <location>
        <begin position="195"/>
        <end position="214"/>
    </location>
</feature>
<evidence type="ECO:0000313" key="7">
    <source>
        <dbReference type="EMBL" id="AHM58272.1"/>
    </source>
</evidence>
<dbReference type="GO" id="GO:0006935">
    <property type="term" value="P:chemotaxis"/>
    <property type="evidence" value="ECO:0007669"/>
    <property type="project" value="InterPro"/>
</dbReference>
<feature type="domain" description="Methyl-accepting transducer" evidence="5">
    <location>
        <begin position="287"/>
        <end position="544"/>
    </location>
</feature>
<keyword evidence="7" id="KW-0614">Plasmid</keyword>
<gene>
    <name evidence="7" type="primary">tlpA</name>
    <name evidence="7" type="ORF">EAL2_808p07690</name>
</gene>
<dbReference type="EMBL" id="CP007453">
    <property type="protein sequence ID" value="AHM58272.1"/>
    <property type="molecule type" value="Genomic_DNA"/>
</dbReference>
<dbReference type="InterPro" id="IPR004089">
    <property type="entry name" value="MCPsignal_dom"/>
</dbReference>
<dbReference type="PANTHER" id="PTHR32089">
    <property type="entry name" value="METHYL-ACCEPTING CHEMOTAXIS PROTEIN MCPB"/>
    <property type="match status" value="1"/>
</dbReference>
<dbReference type="PRINTS" id="PR00260">
    <property type="entry name" value="CHEMTRNSDUCR"/>
</dbReference>
<evidence type="ECO:0000256" key="1">
    <source>
        <dbReference type="ARBA" id="ARBA00023224"/>
    </source>
</evidence>
<keyword evidence="4" id="KW-0472">Membrane</keyword>
<dbReference type="SUPFAM" id="SSF103190">
    <property type="entry name" value="Sensory domain-like"/>
    <property type="match status" value="1"/>
</dbReference>
<organism evidence="7 8">
    <name type="scientific">Peptoclostridium acidaminophilum DSM 3953</name>
    <dbReference type="NCBI Taxonomy" id="1286171"/>
    <lineage>
        <taxon>Bacteria</taxon>
        <taxon>Bacillati</taxon>
        <taxon>Bacillota</taxon>
        <taxon>Clostridia</taxon>
        <taxon>Peptostreptococcales</taxon>
        <taxon>Peptoclostridiaceae</taxon>
        <taxon>Peptoclostridium</taxon>
    </lineage>
</organism>
<dbReference type="RefSeq" id="WP_025437102.1">
    <property type="nucleotide sequence ID" value="NZ_CP007453.1"/>
</dbReference>
<dbReference type="eggNOG" id="COG0840">
    <property type="taxonomic scope" value="Bacteria"/>
</dbReference>
<dbReference type="InterPro" id="IPR004090">
    <property type="entry name" value="Chemotax_Me-accpt_rcpt"/>
</dbReference>
<evidence type="ECO:0000256" key="2">
    <source>
        <dbReference type="ARBA" id="ARBA00029447"/>
    </source>
</evidence>
<feature type="domain" description="HAMP" evidence="6">
    <location>
        <begin position="215"/>
        <end position="268"/>
    </location>
</feature>
<dbReference type="PATRIC" id="fig|1286171.3.peg.2957"/>
<dbReference type="GO" id="GO:0007165">
    <property type="term" value="P:signal transduction"/>
    <property type="evidence" value="ECO:0007669"/>
    <property type="project" value="UniProtKB-KW"/>
</dbReference>
<dbReference type="CDD" id="cd06225">
    <property type="entry name" value="HAMP"/>
    <property type="match status" value="1"/>
</dbReference>
<sequence length="573" mass="62703">MKKISFKDRLENKAIAIMVLIILLTSSVISYIGYMQSDSMLASTLGKRTVGIAKRAAENIDPAEFQKIKTAEDMSSQEYIKIRDMLEQIRVDQDLKFVYTIRQGSSGEYMYIVDASEDAEDVGALEDEYDEIYSNAFASSNGYTENRIDVTEEYGALVTAYYPIKDKAGKVIGIVGVDSNVESEYAAIKQMGYRMLMLSAIMAALASLIVFVIFRRAIRPITQISETAERIAQYDLTVENVVVSDKGQIGVLADGMNGIVDNMKKLVLTINSTMSNLEEISDKVTMSCTEVNIASNEISRTIEEIASGTVTQAEEASKSASMSNELSSKIDSIQENLEITIDNASQMRSKNEEGRMSVTELEQRFAENKRYSSEVSRNMEMLTESSQSAGKIIDAIKGIAKQTNLLALNASIEAERAGVAGRSFAVVAEEVRNLAVQSALQVEEIEGIIGNMLSTIETTSQAVDSTEKTFEAVDEYIGKTVVSFESINDSAQEVITQVELLGENVEVVSSAKESVIMSVNSMQEIAEESAAATEQISASAQEQSAMTLEILETSKKLNGIVDELSKEIGIFKV</sequence>
<dbReference type="Gene3D" id="6.10.340.10">
    <property type="match status" value="1"/>
</dbReference>
<dbReference type="GO" id="GO:0016020">
    <property type="term" value="C:membrane"/>
    <property type="evidence" value="ECO:0007669"/>
    <property type="project" value="InterPro"/>
</dbReference>
<evidence type="ECO:0000259" key="6">
    <source>
        <dbReference type="PROSITE" id="PS50885"/>
    </source>
</evidence>
<dbReference type="SMART" id="SM00283">
    <property type="entry name" value="MA"/>
    <property type="match status" value="1"/>
</dbReference>
<protein>
    <submittedName>
        <fullName evidence="7">Methyl-accepting chemotaxis protein TlpA</fullName>
    </submittedName>
</protein>
<dbReference type="InterPro" id="IPR029151">
    <property type="entry name" value="Sensor-like_sf"/>
</dbReference>
<keyword evidence="1 3" id="KW-0807">Transducer</keyword>
<dbReference type="OrthoDB" id="9762005at2"/>
<dbReference type="HOGENOM" id="CLU_000445_107_19_9"/>
<evidence type="ECO:0000259" key="5">
    <source>
        <dbReference type="PROSITE" id="PS50111"/>
    </source>
</evidence>
<dbReference type="PROSITE" id="PS50111">
    <property type="entry name" value="CHEMOTAXIS_TRANSDUC_2"/>
    <property type="match status" value="1"/>
</dbReference>
<evidence type="ECO:0000256" key="4">
    <source>
        <dbReference type="SAM" id="Phobius"/>
    </source>
</evidence>
<dbReference type="SUPFAM" id="SSF58104">
    <property type="entry name" value="Methyl-accepting chemotaxis protein (MCP) signaling domain"/>
    <property type="match status" value="1"/>
</dbReference>
<keyword evidence="4" id="KW-1133">Transmembrane helix</keyword>
<dbReference type="GO" id="GO:0004888">
    <property type="term" value="F:transmembrane signaling receptor activity"/>
    <property type="evidence" value="ECO:0007669"/>
    <property type="project" value="InterPro"/>
</dbReference>
<dbReference type="KEGG" id="eac:EAL2_808p07690"/>
<keyword evidence="4" id="KW-0812">Transmembrane</keyword>
<accession>W8TQA4</accession>
<dbReference type="Proteomes" id="UP000019591">
    <property type="component" value="Plasmid EAL2_808p"/>
</dbReference>
<feature type="transmembrane region" description="Helical" evidence="4">
    <location>
        <begin position="15"/>
        <end position="34"/>
    </location>
</feature>
<comment type="similarity">
    <text evidence="2">Belongs to the methyl-accepting chemotaxis (MCP) protein family.</text>
</comment>
<dbReference type="PROSITE" id="PS50885">
    <property type="entry name" value="HAMP"/>
    <property type="match status" value="1"/>
</dbReference>
<dbReference type="Pfam" id="PF00672">
    <property type="entry name" value="HAMP"/>
    <property type="match status" value="1"/>
</dbReference>
<evidence type="ECO:0000313" key="8">
    <source>
        <dbReference type="Proteomes" id="UP000019591"/>
    </source>
</evidence>
<evidence type="ECO:0000256" key="3">
    <source>
        <dbReference type="PROSITE-ProRule" id="PRU00284"/>
    </source>
</evidence>
<name>W8TQA4_PEPAC</name>
<dbReference type="InterPro" id="IPR003660">
    <property type="entry name" value="HAMP_dom"/>
</dbReference>
<dbReference type="AlphaFoldDB" id="W8TQA4"/>
<proteinExistence type="inferred from homology"/>
<dbReference type="Pfam" id="PF00015">
    <property type="entry name" value="MCPsignal"/>
    <property type="match status" value="1"/>
</dbReference>
<keyword evidence="8" id="KW-1185">Reference proteome</keyword>
<dbReference type="Gene3D" id="1.10.287.950">
    <property type="entry name" value="Methyl-accepting chemotaxis protein"/>
    <property type="match status" value="1"/>
</dbReference>
<reference evidence="7 8" key="1">
    <citation type="journal article" date="2014" name="Genome Announc.">
        <title>Complete Genome Sequence of Amino Acid-Utilizing Eubacterium acidaminophilum al-2 (DSM 3953).</title>
        <authorList>
            <person name="Poehlein A."/>
            <person name="Andreesen J.R."/>
            <person name="Daniel R."/>
        </authorList>
    </citation>
    <scope>NUCLEOTIDE SEQUENCE [LARGE SCALE GENOMIC DNA]</scope>
    <source>
        <strain evidence="7 8">DSM 3953</strain>
        <plasmid evidence="8">Plasmid EAL2_808p</plasmid>
    </source>
</reference>